<feature type="non-terminal residue" evidence="3">
    <location>
        <position position="68"/>
    </location>
</feature>
<evidence type="ECO:0000313" key="3">
    <source>
        <dbReference type="EMBL" id="RTE82799.1"/>
    </source>
</evidence>
<dbReference type="EMBL" id="MIKF01000023">
    <property type="protein sequence ID" value="RTE82799.1"/>
    <property type="molecule type" value="Genomic_DNA"/>
</dbReference>
<sequence length="68" mass="7194">MRIYSLVNTLLVSVGTASAADYAARDMDTWCITYLSTYLAPVSDQPGSSPSRLSTSSWNSSSIPAATS</sequence>
<feature type="chain" id="PRO_5019394227" evidence="2">
    <location>
        <begin position="20"/>
        <end position="68"/>
    </location>
</feature>
<feature type="compositionally biased region" description="Low complexity" evidence="1">
    <location>
        <begin position="48"/>
        <end position="62"/>
    </location>
</feature>
<keyword evidence="4" id="KW-1185">Reference proteome</keyword>
<gene>
    <name evidence="3" type="ORF">BHE90_002704</name>
</gene>
<organism evidence="3 4">
    <name type="scientific">Fusarium euwallaceae</name>
    <dbReference type="NCBI Taxonomy" id="1147111"/>
    <lineage>
        <taxon>Eukaryota</taxon>
        <taxon>Fungi</taxon>
        <taxon>Dikarya</taxon>
        <taxon>Ascomycota</taxon>
        <taxon>Pezizomycotina</taxon>
        <taxon>Sordariomycetes</taxon>
        <taxon>Hypocreomycetidae</taxon>
        <taxon>Hypocreales</taxon>
        <taxon>Nectriaceae</taxon>
        <taxon>Fusarium</taxon>
        <taxon>Fusarium solani species complex</taxon>
    </lineage>
</organism>
<feature type="region of interest" description="Disordered" evidence="1">
    <location>
        <begin position="42"/>
        <end position="68"/>
    </location>
</feature>
<evidence type="ECO:0000256" key="2">
    <source>
        <dbReference type="SAM" id="SignalP"/>
    </source>
</evidence>
<dbReference type="Proteomes" id="UP000287124">
    <property type="component" value="Unassembled WGS sequence"/>
</dbReference>
<reference evidence="3 4" key="1">
    <citation type="submission" date="2017-06" db="EMBL/GenBank/DDBJ databases">
        <title>Comparative genomic analysis of Ambrosia Fusariam Clade fungi.</title>
        <authorList>
            <person name="Stajich J.E."/>
            <person name="Carrillo J."/>
            <person name="Kijimoto T."/>
            <person name="Eskalen A."/>
            <person name="O'Donnell K."/>
            <person name="Kasson M."/>
        </authorList>
    </citation>
    <scope>NUCLEOTIDE SEQUENCE [LARGE SCALE GENOMIC DNA]</scope>
    <source>
        <strain evidence="3 4">UCR1854</strain>
    </source>
</reference>
<comment type="caution">
    <text evidence="3">The sequence shown here is derived from an EMBL/GenBank/DDBJ whole genome shotgun (WGS) entry which is preliminary data.</text>
</comment>
<feature type="signal peptide" evidence="2">
    <location>
        <begin position="1"/>
        <end position="19"/>
    </location>
</feature>
<keyword evidence="2" id="KW-0732">Signal</keyword>
<protein>
    <submittedName>
        <fullName evidence="3">Uncharacterized protein</fullName>
    </submittedName>
</protein>
<accession>A0A430M4B4</accession>
<dbReference type="AlphaFoldDB" id="A0A430M4B4"/>
<evidence type="ECO:0000256" key="1">
    <source>
        <dbReference type="SAM" id="MobiDB-lite"/>
    </source>
</evidence>
<name>A0A430M4B4_9HYPO</name>
<proteinExistence type="predicted"/>
<evidence type="ECO:0000313" key="4">
    <source>
        <dbReference type="Proteomes" id="UP000287124"/>
    </source>
</evidence>